<gene>
    <name evidence="2" type="ORF">A3D53_01810</name>
</gene>
<feature type="compositionally biased region" description="Basic and acidic residues" evidence="1">
    <location>
        <begin position="87"/>
        <end position="112"/>
    </location>
</feature>
<dbReference type="Proteomes" id="UP000176413">
    <property type="component" value="Unassembled WGS sequence"/>
</dbReference>
<dbReference type="EMBL" id="MFQA01000013">
    <property type="protein sequence ID" value="OGH69155.1"/>
    <property type="molecule type" value="Genomic_DNA"/>
</dbReference>
<feature type="region of interest" description="Disordered" evidence="1">
    <location>
        <begin position="87"/>
        <end position="143"/>
    </location>
</feature>
<evidence type="ECO:0000313" key="2">
    <source>
        <dbReference type="EMBL" id="OGH69155.1"/>
    </source>
</evidence>
<protein>
    <submittedName>
        <fullName evidence="2">Uncharacterized protein</fullName>
    </submittedName>
</protein>
<name>A0A1F6MC12_9BACT</name>
<organism evidence="2 3">
    <name type="scientific">Candidatus Magasanikbacteria bacterium RIFCSPHIGHO2_02_FULL_45_10</name>
    <dbReference type="NCBI Taxonomy" id="1798679"/>
    <lineage>
        <taxon>Bacteria</taxon>
        <taxon>Candidatus Magasanikiibacteriota</taxon>
    </lineage>
</organism>
<accession>A0A1F6MC12</accession>
<sequence>MSEREPGQSQKSFREIQQDVEDWQTRVSDLKGEAAEVRLDLENDPDNVELMARSETLENELQTAKAELKDAQGDLEAIQRENERLAATKVEKNRDAERGETAMKRLDTETAAKSKKRRAELADASRRSDLRRIDEIRQHISNL</sequence>
<feature type="region of interest" description="Disordered" evidence="1">
    <location>
        <begin position="1"/>
        <end position="20"/>
    </location>
</feature>
<dbReference type="SUPFAM" id="SSF161270">
    <property type="entry name" value="PspA lactotransferrin-binding region"/>
    <property type="match status" value="1"/>
</dbReference>
<proteinExistence type="predicted"/>
<comment type="caution">
    <text evidence="2">The sequence shown here is derived from an EMBL/GenBank/DDBJ whole genome shotgun (WGS) entry which is preliminary data.</text>
</comment>
<dbReference type="AlphaFoldDB" id="A0A1F6MC12"/>
<evidence type="ECO:0000313" key="3">
    <source>
        <dbReference type="Proteomes" id="UP000176413"/>
    </source>
</evidence>
<reference evidence="2 3" key="1">
    <citation type="journal article" date="2016" name="Nat. Commun.">
        <title>Thousands of microbial genomes shed light on interconnected biogeochemical processes in an aquifer system.</title>
        <authorList>
            <person name="Anantharaman K."/>
            <person name="Brown C.T."/>
            <person name="Hug L.A."/>
            <person name="Sharon I."/>
            <person name="Castelle C.J."/>
            <person name="Probst A.J."/>
            <person name="Thomas B.C."/>
            <person name="Singh A."/>
            <person name="Wilkins M.J."/>
            <person name="Karaoz U."/>
            <person name="Brodie E.L."/>
            <person name="Williams K.H."/>
            <person name="Hubbard S.S."/>
            <person name="Banfield J.F."/>
        </authorList>
    </citation>
    <scope>NUCLEOTIDE SEQUENCE [LARGE SCALE GENOMIC DNA]</scope>
</reference>
<feature type="compositionally biased region" description="Basic and acidic residues" evidence="1">
    <location>
        <begin position="119"/>
        <end position="143"/>
    </location>
</feature>
<evidence type="ECO:0000256" key="1">
    <source>
        <dbReference type="SAM" id="MobiDB-lite"/>
    </source>
</evidence>
<feature type="compositionally biased region" description="Basic and acidic residues" evidence="1">
    <location>
        <begin position="1"/>
        <end position="17"/>
    </location>
</feature>